<organism evidence="2 3">
    <name type="scientific">Dyadobacter chenwenxiniae</name>
    <dbReference type="NCBI Taxonomy" id="2906456"/>
    <lineage>
        <taxon>Bacteria</taxon>
        <taxon>Pseudomonadati</taxon>
        <taxon>Bacteroidota</taxon>
        <taxon>Cytophagia</taxon>
        <taxon>Cytophagales</taxon>
        <taxon>Spirosomataceae</taxon>
        <taxon>Dyadobacter</taxon>
    </lineage>
</organism>
<comment type="caution">
    <text evidence="2">The sequence shown here is derived from an EMBL/GenBank/DDBJ whole genome shotgun (WGS) entry which is preliminary data.</text>
</comment>
<dbReference type="InterPro" id="IPR036866">
    <property type="entry name" value="RibonucZ/Hydroxyglut_hydro"/>
</dbReference>
<evidence type="ECO:0000313" key="2">
    <source>
        <dbReference type="EMBL" id="MCF0063720.1"/>
    </source>
</evidence>
<dbReference type="SMART" id="SM00849">
    <property type="entry name" value="Lactamase_B"/>
    <property type="match status" value="1"/>
</dbReference>
<dbReference type="CDD" id="cd16279">
    <property type="entry name" value="metallo-hydrolase-like_MBL-fold"/>
    <property type="match status" value="1"/>
</dbReference>
<dbReference type="AlphaFoldDB" id="A0A9X1PM92"/>
<dbReference type="RefSeq" id="WP_234656653.1">
    <property type="nucleotide sequence ID" value="NZ_CP094997.1"/>
</dbReference>
<dbReference type="Pfam" id="PF12706">
    <property type="entry name" value="Lactamase_B_2"/>
    <property type="match status" value="1"/>
</dbReference>
<dbReference type="PANTHER" id="PTHR42663:SF6">
    <property type="entry name" value="HYDROLASE C777.06C-RELATED"/>
    <property type="match status" value="1"/>
</dbReference>
<keyword evidence="3" id="KW-1185">Reference proteome</keyword>
<sequence>MRITFLGTGTSQGIPVIACECAVCQSDDPRDKRLRTSVWIQAKGKSIVIDTGPDFRQQMLRAHVKDLDAAIFTHQHKDHTAGLDDIRAFNHRSQRDIPLYGRASVLNQIQNEFAYAFSEKRYPGVPHFELHNIDNKPFDVQGVTFTPIEAMHHQLPVYGYRVEDFTYITDANYISEKEQQKIKGSKVLVLDTLQKEPHLSHFTLSQSLALIEKLQVPMAYLVHMSHKLGRHADIEKELPPNVHLAYDGLVLDLLSL</sequence>
<evidence type="ECO:0000259" key="1">
    <source>
        <dbReference type="SMART" id="SM00849"/>
    </source>
</evidence>
<dbReference type="InterPro" id="IPR001279">
    <property type="entry name" value="Metallo-B-lactamas"/>
</dbReference>
<accession>A0A9X1PM92</accession>
<proteinExistence type="predicted"/>
<gene>
    <name evidence="2" type="ORF">LXM26_19560</name>
</gene>
<feature type="domain" description="Metallo-beta-lactamase" evidence="1">
    <location>
        <begin position="34"/>
        <end position="226"/>
    </location>
</feature>
<dbReference type="EMBL" id="JAJTTC010000005">
    <property type="protein sequence ID" value="MCF0063720.1"/>
    <property type="molecule type" value="Genomic_DNA"/>
</dbReference>
<reference evidence="2" key="1">
    <citation type="submission" date="2021-12" db="EMBL/GenBank/DDBJ databases">
        <title>Novel species in genus Dyadobacter.</title>
        <authorList>
            <person name="Ma C."/>
        </authorList>
    </citation>
    <scope>NUCLEOTIDE SEQUENCE</scope>
    <source>
        <strain evidence="2">LJ419</strain>
    </source>
</reference>
<name>A0A9X1PM92_9BACT</name>
<dbReference type="PANTHER" id="PTHR42663">
    <property type="entry name" value="HYDROLASE C777.06C-RELATED-RELATED"/>
    <property type="match status" value="1"/>
</dbReference>
<protein>
    <submittedName>
        <fullName evidence="2">MBL fold metallo-hydrolase</fullName>
    </submittedName>
</protein>
<dbReference type="Gene3D" id="3.60.15.10">
    <property type="entry name" value="Ribonuclease Z/Hydroxyacylglutathione hydrolase-like"/>
    <property type="match status" value="1"/>
</dbReference>
<dbReference type="Proteomes" id="UP001139000">
    <property type="component" value="Unassembled WGS sequence"/>
</dbReference>
<evidence type="ECO:0000313" key="3">
    <source>
        <dbReference type="Proteomes" id="UP001139000"/>
    </source>
</evidence>
<dbReference type="SUPFAM" id="SSF56281">
    <property type="entry name" value="Metallo-hydrolase/oxidoreductase"/>
    <property type="match status" value="1"/>
</dbReference>